<keyword evidence="8" id="KW-1185">Reference proteome</keyword>
<evidence type="ECO:0000313" key="7">
    <source>
        <dbReference type="EMBL" id="MBD8868570.1"/>
    </source>
</evidence>
<sequence length="176" mass="19144">MARSGRRRGRSIVTTTDTPGATSTPEQAHIPDTRRLAAEADPATAPEVQPEDATLYERLGGCYGIAGAVDILVDRLFQNVKVNANDMVHKHHGNPANAAGYKWLVTSWSIEAAGGPRCYIGHDMDTAHEHLAIDTAGFDAVSKEIEATLDFVGVPDQELREFMEIIESYRSKVVQA</sequence>
<evidence type="ECO:0000256" key="4">
    <source>
        <dbReference type="ARBA" id="ARBA00023004"/>
    </source>
</evidence>
<dbReference type="GO" id="GO:0046872">
    <property type="term" value="F:metal ion binding"/>
    <property type="evidence" value="ECO:0007669"/>
    <property type="project" value="UniProtKB-KW"/>
</dbReference>
<organism evidence="7 8">
    <name type="scientific">Nocardioides donggukensis</name>
    <dbReference type="NCBI Taxonomy" id="2774019"/>
    <lineage>
        <taxon>Bacteria</taxon>
        <taxon>Bacillati</taxon>
        <taxon>Actinomycetota</taxon>
        <taxon>Actinomycetes</taxon>
        <taxon>Propionibacteriales</taxon>
        <taxon>Nocardioidaceae</taxon>
        <taxon>Nocardioides</taxon>
    </lineage>
</organism>
<dbReference type="InterPro" id="IPR009050">
    <property type="entry name" value="Globin-like_sf"/>
</dbReference>
<accession>A0A927K6F1</accession>
<dbReference type="Proteomes" id="UP000616839">
    <property type="component" value="Unassembled WGS sequence"/>
</dbReference>
<proteinExistence type="predicted"/>
<evidence type="ECO:0000256" key="1">
    <source>
        <dbReference type="ARBA" id="ARBA00022448"/>
    </source>
</evidence>
<dbReference type="InterPro" id="IPR012292">
    <property type="entry name" value="Globin/Proto"/>
</dbReference>
<feature type="region of interest" description="Disordered" evidence="6">
    <location>
        <begin position="1"/>
        <end position="48"/>
    </location>
</feature>
<dbReference type="GO" id="GO:0019825">
    <property type="term" value="F:oxygen binding"/>
    <property type="evidence" value="ECO:0007669"/>
    <property type="project" value="InterPro"/>
</dbReference>
<name>A0A927K6F1_9ACTN</name>
<keyword evidence="3 5" id="KW-0479">Metal-binding</keyword>
<comment type="caution">
    <text evidence="7">The sequence shown here is derived from an EMBL/GenBank/DDBJ whole genome shotgun (WGS) entry which is preliminary data.</text>
</comment>
<feature type="binding site" description="distal binding residue" evidence="5">
    <location>
        <position position="128"/>
    </location>
    <ligand>
        <name>heme</name>
        <dbReference type="ChEBI" id="CHEBI:30413"/>
    </ligand>
    <ligandPart>
        <name>Fe</name>
        <dbReference type="ChEBI" id="CHEBI:18248"/>
    </ligandPart>
</feature>
<reference evidence="7" key="1">
    <citation type="submission" date="2020-09" db="EMBL/GenBank/DDBJ databases">
        <title>Nocardioides sp. strain MJB4 16S ribosomal RNA gene Genome sequencing and assembly.</title>
        <authorList>
            <person name="Kim I."/>
        </authorList>
    </citation>
    <scope>NUCLEOTIDE SEQUENCE</scope>
    <source>
        <strain evidence="7">MJB4</strain>
    </source>
</reference>
<dbReference type="SUPFAM" id="SSF46458">
    <property type="entry name" value="Globin-like"/>
    <property type="match status" value="1"/>
</dbReference>
<protein>
    <submittedName>
        <fullName evidence="7">Group 1 truncated hemoglobin</fullName>
    </submittedName>
</protein>
<dbReference type="InterPro" id="IPR001486">
    <property type="entry name" value="Hemoglobin_trunc"/>
</dbReference>
<dbReference type="Gene3D" id="1.10.490.10">
    <property type="entry name" value="Globins"/>
    <property type="match status" value="1"/>
</dbReference>
<evidence type="ECO:0000256" key="3">
    <source>
        <dbReference type="ARBA" id="ARBA00022723"/>
    </source>
</evidence>
<keyword evidence="1" id="KW-0813">Transport</keyword>
<dbReference type="AlphaFoldDB" id="A0A927K6F1"/>
<evidence type="ECO:0000256" key="5">
    <source>
        <dbReference type="PIRSR" id="PIRSR601486-1"/>
    </source>
</evidence>
<dbReference type="GO" id="GO:0020037">
    <property type="term" value="F:heme binding"/>
    <property type="evidence" value="ECO:0007669"/>
    <property type="project" value="InterPro"/>
</dbReference>
<evidence type="ECO:0000313" key="8">
    <source>
        <dbReference type="Proteomes" id="UP000616839"/>
    </source>
</evidence>
<keyword evidence="2 5" id="KW-0349">Heme</keyword>
<dbReference type="EMBL" id="JACYXZ010000001">
    <property type="protein sequence ID" value="MBD8868570.1"/>
    <property type="molecule type" value="Genomic_DNA"/>
</dbReference>
<evidence type="ECO:0000256" key="2">
    <source>
        <dbReference type="ARBA" id="ARBA00022617"/>
    </source>
</evidence>
<keyword evidence="4 5" id="KW-0408">Iron</keyword>
<gene>
    <name evidence="7" type="ORF">IE331_02935</name>
</gene>
<feature type="compositionally biased region" description="Low complexity" evidence="6">
    <location>
        <begin position="14"/>
        <end position="24"/>
    </location>
</feature>
<feature type="compositionally biased region" description="Basic residues" evidence="6">
    <location>
        <begin position="1"/>
        <end position="10"/>
    </location>
</feature>
<feature type="compositionally biased region" description="Basic and acidic residues" evidence="6">
    <location>
        <begin position="29"/>
        <end position="38"/>
    </location>
</feature>
<evidence type="ECO:0000256" key="6">
    <source>
        <dbReference type="SAM" id="MobiDB-lite"/>
    </source>
</evidence>
<dbReference type="CDD" id="cd00454">
    <property type="entry name" value="TrHb1_N"/>
    <property type="match status" value="1"/>
</dbReference>
<dbReference type="Pfam" id="PF01152">
    <property type="entry name" value="Bac_globin"/>
    <property type="match status" value="1"/>
</dbReference>